<dbReference type="OrthoDB" id="189226at2759"/>
<evidence type="ECO:0000256" key="1">
    <source>
        <dbReference type="SAM" id="Phobius"/>
    </source>
</evidence>
<proteinExistence type="predicted"/>
<dbReference type="Pfam" id="PF01553">
    <property type="entry name" value="Acyltransferase"/>
    <property type="match status" value="1"/>
</dbReference>
<gene>
    <name evidence="3" type="ORF">CUNI_LOCUS8733</name>
</gene>
<dbReference type="Proteomes" id="UP000678393">
    <property type="component" value="Unassembled WGS sequence"/>
</dbReference>
<dbReference type="EMBL" id="CAJHNH020001458">
    <property type="protein sequence ID" value="CAG5123175.1"/>
    <property type="molecule type" value="Genomic_DNA"/>
</dbReference>
<feature type="non-terminal residue" evidence="3">
    <location>
        <position position="1"/>
    </location>
</feature>
<evidence type="ECO:0000259" key="2">
    <source>
        <dbReference type="Pfam" id="PF01553"/>
    </source>
</evidence>
<dbReference type="PANTHER" id="PTHR10983">
    <property type="entry name" value="1-ACYLGLYCEROL-3-PHOSPHATE ACYLTRANSFERASE-RELATED"/>
    <property type="match status" value="1"/>
</dbReference>
<dbReference type="PANTHER" id="PTHR10983:SF73">
    <property type="entry name" value="1-ACYL-SN-GLYCEROL-3-PHOSPHATE ACYLTRANSFERASE EPSILON"/>
    <property type="match status" value="1"/>
</dbReference>
<dbReference type="GO" id="GO:0016746">
    <property type="term" value="F:acyltransferase activity"/>
    <property type="evidence" value="ECO:0007669"/>
    <property type="project" value="InterPro"/>
</dbReference>
<dbReference type="GO" id="GO:0036149">
    <property type="term" value="P:phosphatidylinositol acyl-chain remodeling"/>
    <property type="evidence" value="ECO:0007669"/>
    <property type="project" value="TreeGrafter"/>
</dbReference>
<comment type="caution">
    <text evidence="3">The sequence shown here is derived from an EMBL/GenBank/DDBJ whole genome shotgun (WGS) entry which is preliminary data.</text>
</comment>
<dbReference type="GO" id="GO:0005739">
    <property type="term" value="C:mitochondrion"/>
    <property type="evidence" value="ECO:0007669"/>
    <property type="project" value="TreeGrafter"/>
</dbReference>
<organism evidence="3 4">
    <name type="scientific">Candidula unifasciata</name>
    <dbReference type="NCBI Taxonomy" id="100452"/>
    <lineage>
        <taxon>Eukaryota</taxon>
        <taxon>Metazoa</taxon>
        <taxon>Spiralia</taxon>
        <taxon>Lophotrochozoa</taxon>
        <taxon>Mollusca</taxon>
        <taxon>Gastropoda</taxon>
        <taxon>Heterobranchia</taxon>
        <taxon>Euthyneura</taxon>
        <taxon>Panpulmonata</taxon>
        <taxon>Eupulmonata</taxon>
        <taxon>Stylommatophora</taxon>
        <taxon>Helicina</taxon>
        <taxon>Helicoidea</taxon>
        <taxon>Geomitridae</taxon>
        <taxon>Candidula</taxon>
    </lineage>
</organism>
<keyword evidence="1" id="KW-0472">Membrane</keyword>
<feature type="transmembrane region" description="Helical" evidence="1">
    <location>
        <begin position="13"/>
        <end position="34"/>
    </location>
</feature>
<accession>A0A8S3Z5A4</accession>
<evidence type="ECO:0000313" key="3">
    <source>
        <dbReference type="EMBL" id="CAG5123175.1"/>
    </source>
</evidence>
<protein>
    <recommendedName>
        <fullName evidence="2">Phospholipid/glycerol acyltransferase domain-containing protein</fullName>
    </recommendedName>
</protein>
<dbReference type="AlphaFoldDB" id="A0A8S3Z5A4"/>
<sequence length="139" mass="16082">MLSAVVLIQNLRWLVPTSFMLGAAPAYISVWFLWRLMTAVLPRWLYVKGDDFMFSTYHRNLLFYFETLTGVELLFYGDLSAVQELQDGENCLYMSNHQTTMDWVLASCVAVRRGSLGRVRYVLKDGLKFLPFYGVYLGL</sequence>
<reference evidence="3" key="1">
    <citation type="submission" date="2021-04" db="EMBL/GenBank/DDBJ databases">
        <authorList>
            <consortium name="Molecular Ecology Group"/>
        </authorList>
    </citation>
    <scope>NUCLEOTIDE SEQUENCE</scope>
</reference>
<keyword evidence="4" id="KW-1185">Reference proteome</keyword>
<evidence type="ECO:0000313" key="4">
    <source>
        <dbReference type="Proteomes" id="UP000678393"/>
    </source>
</evidence>
<dbReference type="InterPro" id="IPR002123">
    <property type="entry name" value="Plipid/glycerol_acylTrfase"/>
</dbReference>
<keyword evidence="1" id="KW-1133">Transmembrane helix</keyword>
<feature type="domain" description="Phospholipid/glycerol acyltransferase" evidence="2">
    <location>
        <begin position="83"/>
        <end position="134"/>
    </location>
</feature>
<dbReference type="GO" id="GO:0005783">
    <property type="term" value="C:endoplasmic reticulum"/>
    <property type="evidence" value="ECO:0007669"/>
    <property type="project" value="TreeGrafter"/>
</dbReference>
<dbReference type="SUPFAM" id="SSF69593">
    <property type="entry name" value="Glycerol-3-phosphate (1)-acyltransferase"/>
    <property type="match status" value="1"/>
</dbReference>
<name>A0A8S3Z5A4_9EUPU</name>
<keyword evidence="1" id="KW-0812">Transmembrane</keyword>